<reference evidence="1 2" key="1">
    <citation type="submission" date="2024-06" db="EMBL/GenBank/DDBJ databases">
        <authorList>
            <person name="Li Z."/>
            <person name="Jiang Y."/>
        </authorList>
    </citation>
    <scope>NUCLEOTIDE SEQUENCE [LARGE SCALE GENOMIC DNA]</scope>
    <source>
        <strain evidence="1 2">HSW-8</strain>
    </source>
</reference>
<sequence length="131" mass="14047">MLRDSAIGPWLLALFCAVLLSSRAGGAHLHLCFDGSEPAVSFHAFEVDLHQDEPQAAAPHQDTDVGVLGEVLAKLLTLDLDLPPVLLATLIGLVLLRAPRERPQFTEPRSATAAALYLRPPLRGPPPFSSL</sequence>
<dbReference type="EMBL" id="JBEPIJ010000029">
    <property type="protein sequence ID" value="MES0875344.1"/>
    <property type="molecule type" value="Genomic_DNA"/>
</dbReference>
<dbReference type="RefSeq" id="WP_352890885.1">
    <property type="nucleotide sequence ID" value="NZ_JBEPIJ010000029.1"/>
</dbReference>
<evidence type="ECO:0000313" key="1">
    <source>
        <dbReference type="EMBL" id="MES0875344.1"/>
    </source>
</evidence>
<accession>A0ABV2ADW5</accession>
<proteinExistence type="predicted"/>
<comment type="caution">
    <text evidence="1">The sequence shown here is derived from an EMBL/GenBank/DDBJ whole genome shotgun (WGS) entry which is preliminary data.</text>
</comment>
<name>A0ABV2ADW5_9GAMM</name>
<protein>
    <submittedName>
        <fullName evidence="1">Uncharacterized protein</fullName>
    </submittedName>
</protein>
<evidence type="ECO:0000313" key="2">
    <source>
        <dbReference type="Proteomes" id="UP001465331"/>
    </source>
</evidence>
<gene>
    <name evidence="1" type="ORF">ABSH63_15200</name>
</gene>
<organism evidence="1 2">
    <name type="scientific">Sinimarinibacterium thermocellulolyticum</name>
    <dbReference type="NCBI Taxonomy" id="3170016"/>
    <lineage>
        <taxon>Bacteria</taxon>
        <taxon>Pseudomonadati</taxon>
        <taxon>Pseudomonadota</taxon>
        <taxon>Gammaproteobacteria</taxon>
        <taxon>Nevskiales</taxon>
        <taxon>Nevskiaceae</taxon>
        <taxon>Sinimarinibacterium</taxon>
    </lineage>
</organism>
<keyword evidence="2" id="KW-1185">Reference proteome</keyword>
<dbReference type="Proteomes" id="UP001465331">
    <property type="component" value="Unassembled WGS sequence"/>
</dbReference>